<organism evidence="2 3">
    <name type="scientific">Mesorhabditis belari</name>
    <dbReference type="NCBI Taxonomy" id="2138241"/>
    <lineage>
        <taxon>Eukaryota</taxon>
        <taxon>Metazoa</taxon>
        <taxon>Ecdysozoa</taxon>
        <taxon>Nematoda</taxon>
        <taxon>Chromadorea</taxon>
        <taxon>Rhabditida</taxon>
        <taxon>Rhabditina</taxon>
        <taxon>Rhabditomorpha</taxon>
        <taxon>Rhabditoidea</taxon>
        <taxon>Rhabditidae</taxon>
        <taxon>Mesorhabditinae</taxon>
        <taxon>Mesorhabditis</taxon>
    </lineage>
</organism>
<keyword evidence="2" id="KW-1185">Reference proteome</keyword>
<evidence type="ECO:0000313" key="3">
    <source>
        <dbReference type="WBParaSite" id="MBELARI_LOCUS15768"/>
    </source>
</evidence>
<dbReference type="Proteomes" id="UP000887575">
    <property type="component" value="Unassembled WGS sequence"/>
</dbReference>
<name>A0AAF3EP53_9BILA</name>
<dbReference type="AlphaFoldDB" id="A0AAF3EP53"/>
<dbReference type="WBParaSite" id="MBELARI_LOCUS15768">
    <property type="protein sequence ID" value="MBELARI_LOCUS15768"/>
    <property type="gene ID" value="MBELARI_LOCUS15768"/>
</dbReference>
<evidence type="ECO:0000256" key="1">
    <source>
        <dbReference type="SAM" id="SignalP"/>
    </source>
</evidence>
<reference evidence="3" key="1">
    <citation type="submission" date="2024-02" db="UniProtKB">
        <authorList>
            <consortium name="WormBaseParasite"/>
        </authorList>
    </citation>
    <scope>IDENTIFICATION</scope>
</reference>
<proteinExistence type="predicted"/>
<accession>A0AAF3EP53</accession>
<evidence type="ECO:0000313" key="2">
    <source>
        <dbReference type="Proteomes" id="UP000887575"/>
    </source>
</evidence>
<feature type="signal peptide" evidence="1">
    <location>
        <begin position="1"/>
        <end position="29"/>
    </location>
</feature>
<feature type="chain" id="PRO_5042108216" evidence="1">
    <location>
        <begin position="30"/>
        <end position="112"/>
    </location>
</feature>
<keyword evidence="1" id="KW-0732">Signal</keyword>
<sequence length="112" mass="12190">MFHDPGKSLIILYTPSLIISFGIIQLTTASQNHNELPCGFSCPDRVGFTTRFHDDGDEVQVLHCHKTSDGDSCHKCCMGKALSSGLLTINAVGVYNSWGTGCECCFNNDKCN</sequence>
<protein>
    <submittedName>
        <fullName evidence="3">Uncharacterized protein</fullName>
    </submittedName>
</protein>